<protein>
    <submittedName>
        <fullName evidence="2">Uncharacterized protein</fullName>
    </submittedName>
</protein>
<keyword evidence="3" id="KW-1185">Reference proteome</keyword>
<dbReference type="OrthoDB" id="8062037at2759"/>
<proteinExistence type="predicted"/>
<evidence type="ECO:0000256" key="1">
    <source>
        <dbReference type="SAM" id="MobiDB-lite"/>
    </source>
</evidence>
<evidence type="ECO:0000313" key="2">
    <source>
        <dbReference type="EMBL" id="CAD7662399.1"/>
    </source>
</evidence>
<feature type="region of interest" description="Disordered" evidence="1">
    <location>
        <begin position="159"/>
        <end position="216"/>
    </location>
</feature>
<accession>A0A7R9MNQ0</accession>
<evidence type="ECO:0000313" key="3">
    <source>
        <dbReference type="Proteomes" id="UP000728032"/>
    </source>
</evidence>
<dbReference type="Proteomes" id="UP000728032">
    <property type="component" value="Unassembled WGS sequence"/>
</dbReference>
<gene>
    <name evidence="2" type="ORF">ONB1V03_LOCUS18959</name>
</gene>
<organism evidence="2">
    <name type="scientific">Oppiella nova</name>
    <dbReference type="NCBI Taxonomy" id="334625"/>
    <lineage>
        <taxon>Eukaryota</taxon>
        <taxon>Metazoa</taxon>
        <taxon>Ecdysozoa</taxon>
        <taxon>Arthropoda</taxon>
        <taxon>Chelicerata</taxon>
        <taxon>Arachnida</taxon>
        <taxon>Acari</taxon>
        <taxon>Acariformes</taxon>
        <taxon>Sarcoptiformes</taxon>
        <taxon>Oribatida</taxon>
        <taxon>Brachypylina</taxon>
        <taxon>Oppioidea</taxon>
        <taxon>Oppiidae</taxon>
        <taxon>Oppiella</taxon>
    </lineage>
</organism>
<reference evidence="2" key="1">
    <citation type="submission" date="2020-11" db="EMBL/GenBank/DDBJ databases">
        <authorList>
            <person name="Tran Van P."/>
        </authorList>
    </citation>
    <scope>NUCLEOTIDE SEQUENCE</scope>
</reference>
<name>A0A7R9MNQ0_9ACAR</name>
<dbReference type="AlphaFoldDB" id="A0A7R9MNQ0"/>
<dbReference type="EMBL" id="CAJPVJ010027592">
    <property type="protein sequence ID" value="CAG2179535.1"/>
    <property type="molecule type" value="Genomic_DNA"/>
</dbReference>
<sequence length="239" mass="28196">MNLCLNNITIPTNTKLIKVIISRTVYCKCLHDPDYHDDFNRLFNLELSDTNNDISSNYVASSGAIGSHDICVLCEIPLEIEMRTLLAACPSCNNVYCANCGNEYHGACQVFIEPSYGLVCESQTSGDADMYKREYDRYKLESLELEKCALEHREREREKRKEREDREVRERKELEERERKERELREERERKEQEEREIKKRDVEKRKMQKLQDDKASEELIKNLFKNCPSCKRPIEGSL</sequence>
<dbReference type="EMBL" id="OC942417">
    <property type="protein sequence ID" value="CAD7662399.1"/>
    <property type="molecule type" value="Genomic_DNA"/>
</dbReference>